<gene>
    <name evidence="5" type="ORF">SO694_0010808</name>
</gene>
<feature type="domain" description="Cas1p 10 TM acyl transferase" evidence="4">
    <location>
        <begin position="326"/>
        <end position="586"/>
    </location>
</feature>
<keyword evidence="6" id="KW-1185">Reference proteome</keyword>
<evidence type="ECO:0000256" key="3">
    <source>
        <dbReference type="SAM" id="SignalP"/>
    </source>
</evidence>
<feature type="chain" id="PRO_5046109797" evidence="3">
    <location>
        <begin position="22"/>
        <end position="720"/>
    </location>
</feature>
<feature type="transmembrane region" description="Helical" evidence="2">
    <location>
        <begin position="431"/>
        <end position="447"/>
    </location>
</feature>
<feature type="compositionally biased region" description="Acidic residues" evidence="1">
    <location>
        <begin position="186"/>
        <end position="195"/>
    </location>
</feature>
<keyword evidence="2" id="KW-1133">Transmembrane helix</keyword>
<feature type="region of interest" description="Disordered" evidence="1">
    <location>
        <begin position="82"/>
        <end position="144"/>
    </location>
</feature>
<feature type="transmembrane region" description="Helical" evidence="2">
    <location>
        <begin position="331"/>
        <end position="360"/>
    </location>
</feature>
<comment type="caution">
    <text evidence="5">The sequence shown here is derived from an EMBL/GenBank/DDBJ whole genome shotgun (WGS) entry which is preliminary data.</text>
</comment>
<feature type="region of interest" description="Disordered" evidence="1">
    <location>
        <begin position="182"/>
        <end position="214"/>
    </location>
</feature>
<feature type="compositionally biased region" description="Basic residues" evidence="1">
    <location>
        <begin position="117"/>
        <end position="129"/>
    </location>
</feature>
<evidence type="ECO:0000256" key="1">
    <source>
        <dbReference type="SAM" id="MobiDB-lite"/>
    </source>
</evidence>
<evidence type="ECO:0000313" key="6">
    <source>
        <dbReference type="Proteomes" id="UP001363151"/>
    </source>
</evidence>
<keyword evidence="3" id="KW-0732">Signal</keyword>
<accession>A0ABR1FM58</accession>
<dbReference type="Pfam" id="PF07779">
    <property type="entry name" value="Cas1_AcylT"/>
    <property type="match status" value="1"/>
</dbReference>
<feature type="transmembrane region" description="Helical" evidence="2">
    <location>
        <begin position="560"/>
        <end position="579"/>
    </location>
</feature>
<proteinExistence type="predicted"/>
<reference evidence="5 6" key="1">
    <citation type="submission" date="2024-03" db="EMBL/GenBank/DDBJ databases">
        <title>Aureococcus anophagefferens CCMP1851 and Kratosvirus quantuckense: Draft genome of a second virus-susceptible host strain in the model system.</title>
        <authorList>
            <person name="Chase E."/>
            <person name="Truchon A.R."/>
            <person name="Schepens W."/>
            <person name="Wilhelm S.W."/>
        </authorList>
    </citation>
    <scope>NUCLEOTIDE SEQUENCE [LARGE SCALE GENOMIC DNA]</scope>
    <source>
        <strain evidence="5 6">CCMP1851</strain>
    </source>
</reference>
<evidence type="ECO:0000256" key="2">
    <source>
        <dbReference type="SAM" id="Phobius"/>
    </source>
</evidence>
<evidence type="ECO:0000313" key="5">
    <source>
        <dbReference type="EMBL" id="KAK7233342.1"/>
    </source>
</evidence>
<dbReference type="EMBL" id="JBBJCI010000361">
    <property type="protein sequence ID" value="KAK7233342.1"/>
    <property type="molecule type" value="Genomic_DNA"/>
</dbReference>
<evidence type="ECO:0000259" key="4">
    <source>
        <dbReference type="Pfam" id="PF07779"/>
    </source>
</evidence>
<dbReference type="InterPro" id="IPR012419">
    <property type="entry name" value="Cas1_AcylTrans_dom"/>
</dbReference>
<name>A0ABR1FM58_AURAN</name>
<protein>
    <submittedName>
        <fullName evidence="5">N-acetylneuraminate 7-O(Or 9-O)-acetyltransferase</fullName>
    </submittedName>
</protein>
<keyword evidence="2" id="KW-0812">Transmembrane</keyword>
<feature type="transmembrane region" description="Helical" evidence="2">
    <location>
        <begin position="372"/>
        <end position="392"/>
    </location>
</feature>
<feature type="signal peptide" evidence="3">
    <location>
        <begin position="1"/>
        <end position="21"/>
    </location>
</feature>
<sequence>MAGQKLLLALLVASLISYAIAAALKPPHAGNGGGDYRTFQAAGHANSSGAGTKGGASALEDELSNSALQVLRQMEDIEVRSGPAQLASVAEEDEERGEEALGKGSKSRPAKASTHSAGRHRSSAHRSGHRGGSMRGGMGSSYAPRTSISLVNKTLSMTAQSRTSSYAEPHLDTKASSVAFSFYDGGDSDDDDDGDAPIPAPPSAGTGPAVPSKDAKRGMTYEAARAALEFAVLLGVCVVGEHRMPSGRLPAGTTLDSENPDLWAFIMALLFLVSLLNVEVLEEGTEVFLSRAQANEWKGWMQVAFVAYRRGVRRCAGASAAGRRGTPWIEYYFVALATVHFVLIWVSLAIARVIGTLVGWEKPDKKEHREACYAEKALGCALMIGLCCIIWLDPHNDGKGVYDVLLRPWLLDIDGEHYFEWYFWMRTKMDFLSSVPGLCFAAVYTPFRDAWPFGISRLARWGMGACASTLIALAIWVSQLPQYCCDGGADYRSVNPYVGTLWIPFYLLARNAIPALSRRIMKPIEWVGMHSLEFYLLQFHVFLTDGSHQILYIIPKEDWGYTNMLLVGCIYFVCGIKALEITNVLRAAWARPGRRARAGVEVRECGRVTDGKERKIGGDRLVDAERGRNLAPRGSLEALDLKDDRAEGRGVVVARQEGDGSAEEPERDDRFKAADVIVATATLGRRAVAEKVALASERPRCGALFDARRRVARGKLVTVD</sequence>
<organism evidence="5 6">
    <name type="scientific">Aureococcus anophagefferens</name>
    <name type="common">Harmful bloom alga</name>
    <dbReference type="NCBI Taxonomy" id="44056"/>
    <lineage>
        <taxon>Eukaryota</taxon>
        <taxon>Sar</taxon>
        <taxon>Stramenopiles</taxon>
        <taxon>Ochrophyta</taxon>
        <taxon>Pelagophyceae</taxon>
        <taxon>Pelagomonadales</taxon>
        <taxon>Pelagomonadaceae</taxon>
        <taxon>Aureococcus</taxon>
    </lineage>
</organism>
<feature type="transmembrane region" description="Helical" evidence="2">
    <location>
        <begin position="459"/>
        <end position="477"/>
    </location>
</feature>
<feature type="transmembrane region" description="Helical" evidence="2">
    <location>
        <begin position="497"/>
        <end position="513"/>
    </location>
</feature>
<dbReference type="Proteomes" id="UP001363151">
    <property type="component" value="Unassembled WGS sequence"/>
</dbReference>
<keyword evidence="2" id="KW-0472">Membrane</keyword>
<feature type="compositionally biased region" description="Gly residues" evidence="1">
    <location>
        <begin position="130"/>
        <end position="139"/>
    </location>
</feature>